<comment type="similarity">
    <text evidence="8">Belongs to the TRAP transporter small permease family.</text>
</comment>
<feature type="transmembrane region" description="Helical" evidence="9">
    <location>
        <begin position="133"/>
        <end position="154"/>
    </location>
</feature>
<reference evidence="13 14" key="1">
    <citation type="submission" date="2017-04" db="EMBL/GenBank/DDBJ databases">
        <title>Function of individual gut microbiota members based on whole genome sequencing of pure cultures obtained from chicken caecum.</title>
        <authorList>
            <person name="Medvecky M."/>
            <person name="Cejkova D."/>
            <person name="Polansky O."/>
            <person name="Karasova D."/>
            <person name="Kubasova T."/>
            <person name="Cizek A."/>
            <person name="Rychlik I."/>
        </authorList>
    </citation>
    <scope>NUCLEOTIDE SEQUENCE [LARGE SCALE GENOMIC DNA]</scope>
    <source>
        <strain evidence="13">An179</strain>
        <strain evidence="14">An180</strain>
    </source>
</reference>
<evidence type="ECO:0000313" key="12">
    <source>
        <dbReference type="EMBL" id="OUP57186.1"/>
    </source>
</evidence>
<dbReference type="EMBL" id="NFKL01000014">
    <property type="protein sequence ID" value="OUP57186.1"/>
    <property type="molecule type" value="Genomic_DNA"/>
</dbReference>
<dbReference type="Proteomes" id="UP000195897">
    <property type="component" value="Unassembled WGS sequence"/>
</dbReference>
<gene>
    <name evidence="12" type="ORF">B5F15_10245</name>
    <name evidence="11" type="ORF">B5F17_08975</name>
</gene>
<dbReference type="EMBL" id="NFKK01000010">
    <property type="protein sequence ID" value="OUP52383.1"/>
    <property type="molecule type" value="Genomic_DNA"/>
</dbReference>
<feature type="transmembrane region" description="Helical" evidence="9">
    <location>
        <begin position="95"/>
        <end position="113"/>
    </location>
</feature>
<dbReference type="Proteomes" id="UP000195326">
    <property type="component" value="Unassembled WGS sequence"/>
</dbReference>
<dbReference type="Pfam" id="PF04290">
    <property type="entry name" value="DctQ"/>
    <property type="match status" value="1"/>
</dbReference>
<evidence type="ECO:0000256" key="7">
    <source>
        <dbReference type="ARBA" id="ARBA00023136"/>
    </source>
</evidence>
<feature type="transmembrane region" description="Helical" evidence="9">
    <location>
        <begin position="7"/>
        <end position="30"/>
    </location>
</feature>
<reference evidence="12" key="2">
    <citation type="journal article" date="2018" name="BMC Genomics">
        <title>Whole genome sequencing and function prediction of 133 gut anaerobes isolated from chicken caecum in pure cultures.</title>
        <authorList>
            <person name="Medvecky M."/>
            <person name="Cejkova D."/>
            <person name="Polansky O."/>
            <person name="Karasova D."/>
            <person name="Kubasova T."/>
            <person name="Cizek A."/>
            <person name="Rychlik I."/>
        </authorList>
    </citation>
    <scope>NUCLEOTIDE SEQUENCE</scope>
    <source>
        <strain evidence="12">An179</strain>
        <strain evidence="11">An180</strain>
    </source>
</reference>
<keyword evidence="4" id="KW-0997">Cell inner membrane</keyword>
<evidence type="ECO:0000256" key="3">
    <source>
        <dbReference type="ARBA" id="ARBA00022475"/>
    </source>
</evidence>
<name>A0A1Y4LKF7_9FIRM</name>
<evidence type="ECO:0000259" key="10">
    <source>
        <dbReference type="Pfam" id="PF04290"/>
    </source>
</evidence>
<sequence length="169" mass="18723">MKTSEKLLSAAETLFGFIGVVMILVETYAVLARNVLIVSTPWVDELLKLLFVWIVFVGSALAFQNDELISLTLFEDKAKEKKQMVKYTILKTFQYVIALGVSALIVTQMYTIITTQMTTGEASTVMKYPLWVLNSGIMVGMVLIVIMAVVKLVACIKFLANGNKAETVD</sequence>
<keyword evidence="5 9" id="KW-0812">Transmembrane</keyword>
<dbReference type="PANTHER" id="PTHR35011">
    <property type="entry name" value="2,3-DIKETO-L-GULONATE TRAP TRANSPORTER SMALL PERMEASE PROTEIN YIAM"/>
    <property type="match status" value="1"/>
</dbReference>
<comment type="caution">
    <text evidence="12">The sequence shown here is derived from an EMBL/GenBank/DDBJ whole genome shotgun (WGS) entry which is preliminary data.</text>
</comment>
<comment type="subcellular location">
    <subcellularLocation>
        <location evidence="1">Cell inner membrane</location>
        <topology evidence="1">Multi-pass membrane protein</topology>
    </subcellularLocation>
</comment>
<keyword evidence="2" id="KW-0813">Transport</keyword>
<proteinExistence type="inferred from homology"/>
<evidence type="ECO:0000313" key="11">
    <source>
        <dbReference type="EMBL" id="OUP52383.1"/>
    </source>
</evidence>
<evidence type="ECO:0000256" key="9">
    <source>
        <dbReference type="SAM" id="Phobius"/>
    </source>
</evidence>
<evidence type="ECO:0000256" key="5">
    <source>
        <dbReference type="ARBA" id="ARBA00022692"/>
    </source>
</evidence>
<dbReference type="InterPro" id="IPR055348">
    <property type="entry name" value="DctQ"/>
</dbReference>
<evidence type="ECO:0000313" key="13">
    <source>
        <dbReference type="Proteomes" id="UP000195326"/>
    </source>
</evidence>
<evidence type="ECO:0000256" key="8">
    <source>
        <dbReference type="ARBA" id="ARBA00038436"/>
    </source>
</evidence>
<evidence type="ECO:0000256" key="6">
    <source>
        <dbReference type="ARBA" id="ARBA00022989"/>
    </source>
</evidence>
<protein>
    <submittedName>
        <fullName evidence="12">TRAP transporter small permease protein</fullName>
    </submittedName>
</protein>
<keyword evidence="6 9" id="KW-1133">Transmembrane helix</keyword>
<keyword evidence="7 9" id="KW-0472">Membrane</keyword>
<evidence type="ECO:0000256" key="2">
    <source>
        <dbReference type="ARBA" id="ARBA00022448"/>
    </source>
</evidence>
<dbReference type="RefSeq" id="WP_016147057.1">
    <property type="nucleotide sequence ID" value="NZ_CABKSA010000001.1"/>
</dbReference>
<accession>A0A1Y4LKF7</accession>
<evidence type="ECO:0000256" key="4">
    <source>
        <dbReference type="ARBA" id="ARBA00022519"/>
    </source>
</evidence>
<evidence type="ECO:0000313" key="14">
    <source>
        <dbReference type="Proteomes" id="UP000195897"/>
    </source>
</evidence>
<organism evidence="12 13">
    <name type="scientific">Butyricicoccus pullicaecorum</name>
    <dbReference type="NCBI Taxonomy" id="501571"/>
    <lineage>
        <taxon>Bacteria</taxon>
        <taxon>Bacillati</taxon>
        <taxon>Bacillota</taxon>
        <taxon>Clostridia</taxon>
        <taxon>Eubacteriales</taxon>
        <taxon>Butyricicoccaceae</taxon>
        <taxon>Butyricicoccus</taxon>
    </lineage>
</organism>
<evidence type="ECO:0000256" key="1">
    <source>
        <dbReference type="ARBA" id="ARBA00004429"/>
    </source>
</evidence>
<feature type="domain" description="Tripartite ATP-independent periplasmic transporters DctQ component" evidence="10">
    <location>
        <begin position="22"/>
        <end position="156"/>
    </location>
</feature>
<keyword evidence="3" id="KW-1003">Cell membrane</keyword>
<dbReference type="AlphaFoldDB" id="A0A1Y4LKF7"/>
<dbReference type="GO" id="GO:0005886">
    <property type="term" value="C:plasma membrane"/>
    <property type="evidence" value="ECO:0007669"/>
    <property type="project" value="UniProtKB-SubCell"/>
</dbReference>
<feature type="transmembrane region" description="Helical" evidence="9">
    <location>
        <begin position="50"/>
        <end position="74"/>
    </location>
</feature>
<dbReference type="InterPro" id="IPR007387">
    <property type="entry name" value="TRAP_DctQ"/>
</dbReference>
<dbReference type="STRING" id="501571.GCA_900143195_03128"/>